<evidence type="ECO:0000256" key="3">
    <source>
        <dbReference type="ARBA" id="ARBA00012438"/>
    </source>
</evidence>
<sequence length="805" mass="89793">MLLETYSQDIVDTVREPLLMLDTTLRVHSANRAFYQTFQVSAQETEHHLIYELGNGQWDIPALRTLLEDIVPKSSVFSDFELVHTFPIIGRRVMLLNARQLKAGNHGELLVLAMEDVTERRRAEEEVARAAADLKAIETFSQNIVDTVREPLLMLDTTLRVHSANRAFYQTFQVSVQETEHHLIYELGNGQWDIPALRTLLEDIVPKSSVFNDFELVHTFPIIGRRVMLLNARQLKAGNHGELLVLAMEDVTERRRAEEEVARAMETAEAANRTKSLFLANMSHELRTPLNAILGYSEMLQEEAADQGMQEFLPDLQKINVAGKHLLSLINDILDLSKIEAGKMELYLETFSVSQLIEEVVETIRPLVTANANTIRVQCPADFGTMHADMTKMRQSLFNLLSNAAKFTQKGDISLELSREIMGDREWIWFRVSDTGIGMTPEQLVRLFQTFSQADASTTRKFGGSGLGLALTRRFCQLMGGDVTVNSVLGQSSAFTIKVPALVSEAEPLESGIINSVEPQIAAAKDSWAGAQTLLPIGSSVLVIDDDATQRDLMRRFLTGEGFMVQTASDGEEGLRLARRLLPVAITLDVMMPGMDGWTVLARLKADPMVSHIPVIMLTMMDDKKRGYALGAANYITKPTDRKRLAQILKTYSCAHPPCPVLLVENDATTREMMREMLEKSGWAVAEAENGRVALERVAANRPALILLDLMMADLEGFKFASQLHRHPEWRSIPIVILTAKELTPDELLHLNGNVHAILDTGGCSRDEMMHQVRDLLADWAMPSQRGGILQGVRADEGAKVTGHV</sequence>
<dbReference type="GO" id="GO:0005886">
    <property type="term" value="C:plasma membrane"/>
    <property type="evidence" value="ECO:0007669"/>
    <property type="project" value="TreeGrafter"/>
</dbReference>
<dbReference type="InterPro" id="IPR004358">
    <property type="entry name" value="Sig_transdc_His_kin-like_C"/>
</dbReference>
<evidence type="ECO:0000256" key="6">
    <source>
        <dbReference type="ARBA" id="ARBA00022741"/>
    </source>
</evidence>
<evidence type="ECO:0000256" key="5">
    <source>
        <dbReference type="ARBA" id="ARBA00022679"/>
    </source>
</evidence>
<dbReference type="InterPro" id="IPR036890">
    <property type="entry name" value="HATPase_C_sf"/>
</dbReference>
<dbReference type="InterPro" id="IPR036097">
    <property type="entry name" value="HisK_dim/P_sf"/>
</dbReference>
<dbReference type="PROSITE" id="PS50109">
    <property type="entry name" value="HIS_KIN"/>
    <property type="match status" value="1"/>
</dbReference>
<dbReference type="Pfam" id="PF00072">
    <property type="entry name" value="Response_reg"/>
    <property type="match status" value="2"/>
</dbReference>
<dbReference type="EMBL" id="NIGF01000025">
    <property type="protein sequence ID" value="PQV62673.1"/>
    <property type="molecule type" value="Genomic_DNA"/>
</dbReference>
<dbReference type="SMART" id="SM00387">
    <property type="entry name" value="HATPase_c"/>
    <property type="match status" value="1"/>
</dbReference>
<evidence type="ECO:0000256" key="4">
    <source>
        <dbReference type="ARBA" id="ARBA00022553"/>
    </source>
</evidence>
<dbReference type="PANTHER" id="PTHR43047:SF72">
    <property type="entry name" value="OSMOSENSING HISTIDINE PROTEIN KINASE SLN1"/>
    <property type="match status" value="1"/>
</dbReference>
<evidence type="ECO:0000256" key="1">
    <source>
        <dbReference type="ARBA" id="ARBA00000085"/>
    </source>
</evidence>
<dbReference type="Pfam" id="PF00512">
    <property type="entry name" value="HisKA"/>
    <property type="match status" value="1"/>
</dbReference>
<feature type="domain" description="Histidine kinase" evidence="13">
    <location>
        <begin position="281"/>
        <end position="503"/>
    </location>
</feature>
<dbReference type="InterPro" id="IPR035965">
    <property type="entry name" value="PAS-like_dom_sf"/>
</dbReference>
<evidence type="ECO:0000259" key="14">
    <source>
        <dbReference type="PROSITE" id="PS50110"/>
    </source>
</evidence>
<dbReference type="InterPro" id="IPR000014">
    <property type="entry name" value="PAS"/>
</dbReference>
<evidence type="ECO:0000256" key="12">
    <source>
        <dbReference type="PROSITE-ProRule" id="PRU00169"/>
    </source>
</evidence>
<feature type="modified residue" description="4-aspartylphosphate" evidence="12">
    <location>
        <position position="709"/>
    </location>
</feature>
<dbReference type="Pfam" id="PF02518">
    <property type="entry name" value="HATPase_c"/>
    <property type="match status" value="1"/>
</dbReference>
<keyword evidence="9" id="KW-0902">Two-component regulatory system</keyword>
<evidence type="ECO:0000259" key="13">
    <source>
        <dbReference type="PROSITE" id="PS50109"/>
    </source>
</evidence>
<dbReference type="Gene3D" id="3.40.50.2300">
    <property type="match status" value="2"/>
</dbReference>
<dbReference type="InterPro" id="IPR011006">
    <property type="entry name" value="CheY-like_superfamily"/>
</dbReference>
<dbReference type="Gene3D" id="1.10.287.130">
    <property type="match status" value="1"/>
</dbReference>
<dbReference type="PROSITE" id="PS50110">
    <property type="entry name" value="RESPONSE_REGULATORY"/>
    <property type="match status" value="2"/>
</dbReference>
<dbReference type="InterPro" id="IPR001789">
    <property type="entry name" value="Sig_transdc_resp-reg_receiver"/>
</dbReference>
<keyword evidence="8" id="KW-0067">ATP-binding</keyword>
<protein>
    <recommendedName>
        <fullName evidence="3">histidine kinase</fullName>
        <ecNumber evidence="3">2.7.13.3</ecNumber>
    </recommendedName>
</protein>
<evidence type="ECO:0000256" key="2">
    <source>
        <dbReference type="ARBA" id="ARBA00004370"/>
    </source>
</evidence>
<accession>A0A2S8SPE8</accession>
<name>A0A2S8SPE8_9BACT</name>
<dbReference type="SMART" id="SM00448">
    <property type="entry name" value="REC"/>
    <property type="match status" value="2"/>
</dbReference>
<dbReference type="SUPFAM" id="SSF52172">
    <property type="entry name" value="CheY-like"/>
    <property type="match status" value="2"/>
</dbReference>
<dbReference type="OrthoDB" id="9757990at2"/>
<dbReference type="InterPro" id="IPR003594">
    <property type="entry name" value="HATPase_dom"/>
</dbReference>
<reference evidence="15 16" key="1">
    <citation type="journal article" date="2018" name="Syst. Appl. Microbiol.">
        <title>Abditibacterium utsteinense sp. nov., the first cultivated member of candidate phylum FBP, isolated from ice-free Antarctic soil samples.</title>
        <authorList>
            <person name="Tahon G."/>
            <person name="Tytgat B."/>
            <person name="Lebbe L."/>
            <person name="Carlier A."/>
            <person name="Willems A."/>
        </authorList>
    </citation>
    <scope>NUCLEOTIDE SEQUENCE [LARGE SCALE GENOMIC DNA]</scope>
    <source>
        <strain evidence="15 16">LMG 29911</strain>
    </source>
</reference>
<dbReference type="SMART" id="SM00091">
    <property type="entry name" value="PAS"/>
    <property type="match status" value="2"/>
</dbReference>
<evidence type="ECO:0000256" key="10">
    <source>
        <dbReference type="ARBA" id="ARBA00023136"/>
    </source>
</evidence>
<evidence type="ECO:0000313" key="15">
    <source>
        <dbReference type="EMBL" id="PQV62673.1"/>
    </source>
</evidence>
<comment type="catalytic activity">
    <reaction evidence="1">
        <text>ATP + protein L-histidine = ADP + protein N-phospho-L-histidine.</text>
        <dbReference type="EC" id="2.7.13.3"/>
    </reaction>
</comment>
<dbReference type="SUPFAM" id="SSF55785">
    <property type="entry name" value="PYP-like sensor domain (PAS domain)"/>
    <property type="match status" value="2"/>
</dbReference>
<evidence type="ECO:0000256" key="8">
    <source>
        <dbReference type="ARBA" id="ARBA00022840"/>
    </source>
</evidence>
<keyword evidence="16" id="KW-1185">Reference proteome</keyword>
<dbReference type="SUPFAM" id="SSF47384">
    <property type="entry name" value="Homodimeric domain of signal transducing histidine kinase"/>
    <property type="match status" value="1"/>
</dbReference>
<dbReference type="EC" id="2.7.13.3" evidence="3"/>
<proteinExistence type="predicted"/>
<dbReference type="RefSeq" id="WP_106381188.1">
    <property type="nucleotide sequence ID" value="NZ_NIGF01000025.1"/>
</dbReference>
<dbReference type="GO" id="GO:0005524">
    <property type="term" value="F:ATP binding"/>
    <property type="evidence" value="ECO:0007669"/>
    <property type="project" value="UniProtKB-KW"/>
</dbReference>
<organism evidence="15 16">
    <name type="scientific">Abditibacterium utsteinense</name>
    <dbReference type="NCBI Taxonomy" id="1960156"/>
    <lineage>
        <taxon>Bacteria</taxon>
        <taxon>Pseudomonadati</taxon>
        <taxon>Abditibacteriota</taxon>
        <taxon>Abditibacteriia</taxon>
        <taxon>Abditibacteriales</taxon>
        <taxon>Abditibacteriaceae</taxon>
        <taxon>Abditibacterium</taxon>
    </lineage>
</organism>
<evidence type="ECO:0000313" key="16">
    <source>
        <dbReference type="Proteomes" id="UP000237684"/>
    </source>
</evidence>
<dbReference type="InterPro" id="IPR013656">
    <property type="entry name" value="PAS_4"/>
</dbReference>
<dbReference type="FunFam" id="3.30.565.10:FF:000010">
    <property type="entry name" value="Sensor histidine kinase RcsC"/>
    <property type="match status" value="1"/>
</dbReference>
<dbReference type="Proteomes" id="UP000237684">
    <property type="component" value="Unassembled WGS sequence"/>
</dbReference>
<dbReference type="FunFam" id="1.10.287.130:FF:000038">
    <property type="entry name" value="Sensory transduction histidine kinase"/>
    <property type="match status" value="1"/>
</dbReference>
<keyword evidence="10" id="KW-0472">Membrane</keyword>
<dbReference type="InterPro" id="IPR003661">
    <property type="entry name" value="HisK_dim/P_dom"/>
</dbReference>
<dbReference type="Gene3D" id="3.30.565.10">
    <property type="entry name" value="Histidine kinase-like ATPase, C-terminal domain"/>
    <property type="match status" value="1"/>
</dbReference>
<comment type="subcellular location">
    <subcellularLocation>
        <location evidence="2">Membrane</location>
    </subcellularLocation>
</comment>
<dbReference type="CDD" id="cd17574">
    <property type="entry name" value="REC_OmpR"/>
    <property type="match status" value="1"/>
</dbReference>
<dbReference type="SMART" id="SM00388">
    <property type="entry name" value="HisKA"/>
    <property type="match status" value="1"/>
</dbReference>
<dbReference type="InterPro" id="IPR005467">
    <property type="entry name" value="His_kinase_dom"/>
</dbReference>
<dbReference type="CDD" id="cd00082">
    <property type="entry name" value="HisKA"/>
    <property type="match status" value="1"/>
</dbReference>
<feature type="domain" description="Response regulatory" evidence="14">
    <location>
        <begin position="540"/>
        <end position="653"/>
    </location>
</feature>
<dbReference type="GO" id="GO:0009927">
    <property type="term" value="F:histidine phosphotransfer kinase activity"/>
    <property type="evidence" value="ECO:0007669"/>
    <property type="project" value="TreeGrafter"/>
</dbReference>
<gene>
    <name evidence="15" type="ORF">B1R32_12522</name>
</gene>
<dbReference type="SUPFAM" id="SSF55874">
    <property type="entry name" value="ATPase domain of HSP90 chaperone/DNA topoisomerase II/histidine kinase"/>
    <property type="match status" value="1"/>
</dbReference>
<keyword evidence="5" id="KW-0808">Transferase</keyword>
<keyword evidence="7 15" id="KW-0418">Kinase</keyword>
<dbReference type="PANTHER" id="PTHR43047">
    <property type="entry name" value="TWO-COMPONENT HISTIDINE PROTEIN KINASE"/>
    <property type="match status" value="1"/>
</dbReference>
<feature type="modified residue" description="4-aspartylphosphate" evidence="12">
    <location>
        <position position="589"/>
    </location>
</feature>
<dbReference type="PRINTS" id="PR00344">
    <property type="entry name" value="BCTRLSENSOR"/>
</dbReference>
<dbReference type="AlphaFoldDB" id="A0A2S8SPE8"/>
<keyword evidence="11" id="KW-0131">Cell cycle</keyword>
<keyword evidence="6" id="KW-0547">Nucleotide-binding</keyword>
<dbReference type="GO" id="GO:0000155">
    <property type="term" value="F:phosphorelay sensor kinase activity"/>
    <property type="evidence" value="ECO:0007669"/>
    <property type="project" value="InterPro"/>
</dbReference>
<comment type="caution">
    <text evidence="15">The sequence shown here is derived from an EMBL/GenBank/DDBJ whole genome shotgun (WGS) entry which is preliminary data.</text>
</comment>
<dbReference type="Pfam" id="PF08448">
    <property type="entry name" value="PAS_4"/>
    <property type="match status" value="1"/>
</dbReference>
<keyword evidence="4 12" id="KW-0597">Phosphoprotein</keyword>
<evidence type="ECO:0000256" key="9">
    <source>
        <dbReference type="ARBA" id="ARBA00023012"/>
    </source>
</evidence>
<dbReference type="Gene3D" id="3.30.450.20">
    <property type="entry name" value="PAS domain"/>
    <property type="match status" value="2"/>
</dbReference>
<dbReference type="InParanoid" id="A0A2S8SPE8"/>
<evidence type="ECO:0000256" key="11">
    <source>
        <dbReference type="ARBA" id="ARBA00023306"/>
    </source>
</evidence>
<dbReference type="Pfam" id="PF13188">
    <property type="entry name" value="PAS_8"/>
    <property type="match status" value="1"/>
</dbReference>
<evidence type="ECO:0000256" key="7">
    <source>
        <dbReference type="ARBA" id="ARBA00022777"/>
    </source>
</evidence>
<dbReference type="CDD" id="cd16922">
    <property type="entry name" value="HATPase_EvgS-ArcB-TorS-like"/>
    <property type="match status" value="1"/>
</dbReference>
<feature type="domain" description="Response regulatory" evidence="14">
    <location>
        <begin position="660"/>
        <end position="777"/>
    </location>
</feature>